<dbReference type="SUPFAM" id="SSF46689">
    <property type="entry name" value="Homeodomain-like"/>
    <property type="match status" value="1"/>
</dbReference>
<protein>
    <submittedName>
        <fullName evidence="11">Sigma-54-dependent Fis family transcriptional regulator</fullName>
    </submittedName>
</protein>
<evidence type="ECO:0000256" key="8">
    <source>
        <dbReference type="SAM" id="MobiDB-lite"/>
    </source>
</evidence>
<feature type="domain" description="Response regulatory" evidence="10">
    <location>
        <begin position="6"/>
        <end position="122"/>
    </location>
</feature>
<dbReference type="PROSITE" id="PS50110">
    <property type="entry name" value="RESPONSE_REGULATORY"/>
    <property type="match status" value="1"/>
</dbReference>
<evidence type="ECO:0000259" key="10">
    <source>
        <dbReference type="PROSITE" id="PS50110"/>
    </source>
</evidence>
<dbReference type="Proteomes" id="UP000648239">
    <property type="component" value="Unassembled WGS sequence"/>
</dbReference>
<dbReference type="InterPro" id="IPR002197">
    <property type="entry name" value="HTH_Fis"/>
</dbReference>
<dbReference type="SMART" id="SM00382">
    <property type="entry name" value="AAA"/>
    <property type="match status" value="1"/>
</dbReference>
<dbReference type="AlphaFoldDB" id="A0A8J7CCS3"/>
<evidence type="ECO:0000256" key="7">
    <source>
        <dbReference type="PROSITE-ProRule" id="PRU00169"/>
    </source>
</evidence>
<evidence type="ECO:0000256" key="1">
    <source>
        <dbReference type="ARBA" id="ARBA00022741"/>
    </source>
</evidence>
<dbReference type="Pfam" id="PF02954">
    <property type="entry name" value="HTH_8"/>
    <property type="match status" value="1"/>
</dbReference>
<dbReference type="PROSITE" id="PS00676">
    <property type="entry name" value="SIGMA54_INTERACT_2"/>
    <property type="match status" value="1"/>
</dbReference>
<dbReference type="InterPro" id="IPR002078">
    <property type="entry name" value="Sigma_54_int"/>
</dbReference>
<dbReference type="GO" id="GO:0006355">
    <property type="term" value="P:regulation of DNA-templated transcription"/>
    <property type="evidence" value="ECO:0007669"/>
    <property type="project" value="InterPro"/>
</dbReference>
<evidence type="ECO:0000313" key="12">
    <source>
        <dbReference type="Proteomes" id="UP000648239"/>
    </source>
</evidence>
<organism evidence="11 12">
    <name type="scientific">Candidatus Polarisedimenticola svalbardensis</name>
    <dbReference type="NCBI Taxonomy" id="2886004"/>
    <lineage>
        <taxon>Bacteria</taxon>
        <taxon>Pseudomonadati</taxon>
        <taxon>Acidobacteriota</taxon>
        <taxon>Candidatus Polarisedimenticolia</taxon>
        <taxon>Candidatus Polarisedimenticolales</taxon>
        <taxon>Candidatus Polarisedimenticolaceae</taxon>
        <taxon>Candidatus Polarisedimenticola</taxon>
    </lineage>
</organism>
<evidence type="ECO:0000256" key="4">
    <source>
        <dbReference type="ARBA" id="ARBA00023125"/>
    </source>
</evidence>
<dbReference type="Pfam" id="PF25601">
    <property type="entry name" value="AAA_lid_14"/>
    <property type="match status" value="1"/>
</dbReference>
<dbReference type="FunFam" id="3.40.50.300:FF:000006">
    <property type="entry name" value="DNA-binding transcriptional regulator NtrC"/>
    <property type="match status" value="1"/>
</dbReference>
<dbReference type="SUPFAM" id="SSF52172">
    <property type="entry name" value="CheY-like"/>
    <property type="match status" value="1"/>
</dbReference>
<dbReference type="Pfam" id="PF00072">
    <property type="entry name" value="Response_reg"/>
    <property type="match status" value="1"/>
</dbReference>
<dbReference type="PANTHER" id="PTHR32071">
    <property type="entry name" value="TRANSCRIPTIONAL REGULATORY PROTEIN"/>
    <property type="match status" value="1"/>
</dbReference>
<dbReference type="Pfam" id="PF00158">
    <property type="entry name" value="Sigma54_activat"/>
    <property type="match status" value="1"/>
</dbReference>
<feature type="domain" description="Sigma-54 factor interaction" evidence="9">
    <location>
        <begin position="145"/>
        <end position="374"/>
    </location>
</feature>
<evidence type="ECO:0000256" key="5">
    <source>
        <dbReference type="ARBA" id="ARBA00023159"/>
    </source>
</evidence>
<keyword evidence="2" id="KW-0067">ATP-binding</keyword>
<feature type="modified residue" description="4-aspartylphosphate" evidence="7">
    <location>
        <position position="56"/>
    </location>
</feature>
<sequence>MSESGHIIIIEDHEGNRAAFKRALTRIGFQVDAFEEAEPALEFFRKNRDVMLIITDLMLPGGMDGLGVVKAAKEIDPEVAILMVTAHATVETAVDAMKQGANDYLTKPVNTFELRQRASALVEKRMLSSRVNELESRLGETFGKIVGRSKPMEAMFRQMELVAPHRSNVLIVGESGTGKELVANAIHEHSPRKDEKFLPINCAAIPAEILESELFGHERGSFTGASARKLGKFELAHKGTLFLDEIGELPLEMQVKLLRVLEQREFMRVGGTETIRVDIRLLAATNADLELAVQESRFRSDLYYRLKVVTIKIPPLRDRTGDIPLLANHFLQGFAQENGREGMRLSADAMKALVRAPWEGNVRELRNVIESMVVLAPGEVIGLRDLPPEILVAEDRAGAAVGQEEQPAEAAGSPQDGTAAGIPAGITMEEIERRAILQAIEATGGNRTKAADMLGIGLRTLQRKLKEYKLAGRLED</sequence>
<evidence type="ECO:0000256" key="6">
    <source>
        <dbReference type="ARBA" id="ARBA00023163"/>
    </source>
</evidence>
<dbReference type="Gene3D" id="1.10.8.60">
    <property type="match status" value="1"/>
</dbReference>
<dbReference type="EMBL" id="JACXWD010000017">
    <property type="protein sequence ID" value="MBD3867872.1"/>
    <property type="molecule type" value="Genomic_DNA"/>
</dbReference>
<feature type="region of interest" description="Disordered" evidence="8">
    <location>
        <begin position="401"/>
        <end position="421"/>
    </location>
</feature>
<keyword evidence="4" id="KW-0238">DNA-binding</keyword>
<name>A0A8J7CCS3_9BACT</name>
<dbReference type="InterPro" id="IPR003593">
    <property type="entry name" value="AAA+_ATPase"/>
</dbReference>
<dbReference type="GO" id="GO:0043565">
    <property type="term" value="F:sequence-specific DNA binding"/>
    <property type="evidence" value="ECO:0007669"/>
    <property type="project" value="InterPro"/>
</dbReference>
<keyword evidence="5" id="KW-0010">Activator</keyword>
<keyword evidence="6" id="KW-0804">Transcription</keyword>
<dbReference type="InterPro" id="IPR025662">
    <property type="entry name" value="Sigma_54_int_dom_ATP-bd_1"/>
</dbReference>
<keyword evidence="7" id="KW-0597">Phosphoprotein</keyword>
<dbReference type="PANTHER" id="PTHR32071:SF57">
    <property type="entry name" value="C4-DICARBOXYLATE TRANSPORT TRANSCRIPTIONAL REGULATORY PROTEIN DCTD"/>
    <property type="match status" value="1"/>
</dbReference>
<evidence type="ECO:0000259" key="9">
    <source>
        <dbReference type="PROSITE" id="PS50045"/>
    </source>
</evidence>
<dbReference type="PRINTS" id="PR01590">
    <property type="entry name" value="HTHFIS"/>
</dbReference>
<dbReference type="InterPro" id="IPR058031">
    <property type="entry name" value="AAA_lid_NorR"/>
</dbReference>
<evidence type="ECO:0000313" key="11">
    <source>
        <dbReference type="EMBL" id="MBD3867872.1"/>
    </source>
</evidence>
<dbReference type="Gene3D" id="1.10.10.60">
    <property type="entry name" value="Homeodomain-like"/>
    <property type="match status" value="1"/>
</dbReference>
<keyword evidence="1" id="KW-0547">Nucleotide-binding</keyword>
<reference evidence="11 12" key="1">
    <citation type="submission" date="2020-08" db="EMBL/GenBank/DDBJ databases">
        <title>Acidobacteriota in marine sediments use diverse sulfur dissimilation pathways.</title>
        <authorList>
            <person name="Wasmund K."/>
        </authorList>
    </citation>
    <scope>NUCLEOTIDE SEQUENCE [LARGE SCALE GENOMIC DNA]</scope>
    <source>
        <strain evidence="11">MAG AM4</strain>
    </source>
</reference>
<dbReference type="GO" id="GO:0000160">
    <property type="term" value="P:phosphorelay signal transduction system"/>
    <property type="evidence" value="ECO:0007669"/>
    <property type="project" value="InterPro"/>
</dbReference>
<comment type="caution">
    <text evidence="11">The sequence shown here is derived from an EMBL/GenBank/DDBJ whole genome shotgun (WGS) entry which is preliminary data.</text>
</comment>
<evidence type="ECO:0000256" key="3">
    <source>
        <dbReference type="ARBA" id="ARBA00023015"/>
    </source>
</evidence>
<accession>A0A8J7CCS3</accession>
<dbReference type="CDD" id="cd00009">
    <property type="entry name" value="AAA"/>
    <property type="match status" value="1"/>
</dbReference>
<dbReference type="Gene3D" id="3.40.50.300">
    <property type="entry name" value="P-loop containing nucleotide triphosphate hydrolases"/>
    <property type="match status" value="1"/>
</dbReference>
<dbReference type="SMART" id="SM00448">
    <property type="entry name" value="REC"/>
    <property type="match status" value="1"/>
</dbReference>
<dbReference type="InterPro" id="IPR027417">
    <property type="entry name" value="P-loop_NTPase"/>
</dbReference>
<dbReference type="GO" id="GO:0005524">
    <property type="term" value="F:ATP binding"/>
    <property type="evidence" value="ECO:0007669"/>
    <property type="project" value="UniProtKB-KW"/>
</dbReference>
<dbReference type="InterPro" id="IPR001789">
    <property type="entry name" value="Sig_transdc_resp-reg_receiver"/>
</dbReference>
<gene>
    <name evidence="11" type="ORF">IFK94_07100</name>
</gene>
<dbReference type="InterPro" id="IPR025943">
    <property type="entry name" value="Sigma_54_int_dom_ATP-bd_2"/>
</dbReference>
<evidence type="ECO:0000256" key="2">
    <source>
        <dbReference type="ARBA" id="ARBA00022840"/>
    </source>
</evidence>
<dbReference type="InterPro" id="IPR011006">
    <property type="entry name" value="CheY-like_superfamily"/>
</dbReference>
<dbReference type="FunFam" id="1.10.8.60:FF:000014">
    <property type="entry name" value="DNA-binding transcriptional regulator NtrC"/>
    <property type="match status" value="1"/>
</dbReference>
<dbReference type="PROSITE" id="PS00675">
    <property type="entry name" value="SIGMA54_INTERACT_1"/>
    <property type="match status" value="1"/>
</dbReference>
<dbReference type="SUPFAM" id="SSF52540">
    <property type="entry name" value="P-loop containing nucleoside triphosphate hydrolases"/>
    <property type="match status" value="1"/>
</dbReference>
<dbReference type="PROSITE" id="PS50045">
    <property type="entry name" value="SIGMA54_INTERACT_4"/>
    <property type="match status" value="1"/>
</dbReference>
<proteinExistence type="predicted"/>
<keyword evidence="3" id="KW-0805">Transcription regulation</keyword>
<dbReference type="InterPro" id="IPR009057">
    <property type="entry name" value="Homeodomain-like_sf"/>
</dbReference>
<dbReference type="Gene3D" id="3.40.50.2300">
    <property type="match status" value="1"/>
</dbReference>